<comment type="caution">
    <text evidence="1">The sequence shown here is derived from an EMBL/GenBank/DDBJ whole genome shotgun (WGS) entry which is preliminary data.</text>
</comment>
<name>A0A4R1M9U3_9FIRM</name>
<dbReference type="Pfam" id="PF16162">
    <property type="entry name" value="KwaB"/>
    <property type="match status" value="1"/>
</dbReference>
<dbReference type="EMBL" id="SMGQ01000016">
    <property type="protein sequence ID" value="TCK89126.1"/>
    <property type="molecule type" value="Genomic_DNA"/>
</dbReference>
<dbReference type="NCBIfam" id="NF041623">
    <property type="entry name" value="KwaB"/>
    <property type="match status" value="1"/>
</dbReference>
<keyword evidence="2" id="KW-1185">Reference proteome</keyword>
<reference evidence="1 2" key="1">
    <citation type="submission" date="2019-03" db="EMBL/GenBank/DDBJ databases">
        <title>Genomic Encyclopedia of Type Strains, Phase IV (KMG-IV): sequencing the most valuable type-strain genomes for metagenomic binning, comparative biology and taxonomic classification.</title>
        <authorList>
            <person name="Goeker M."/>
        </authorList>
    </citation>
    <scope>NUCLEOTIDE SEQUENCE [LARGE SCALE GENOMIC DNA]</scope>
    <source>
        <strain evidence="1 2">DSM 24176</strain>
    </source>
</reference>
<dbReference type="OrthoDB" id="2086679at2"/>
<evidence type="ECO:0000313" key="2">
    <source>
        <dbReference type="Proteomes" id="UP000294545"/>
    </source>
</evidence>
<accession>A0A4R1M9U3</accession>
<organism evidence="1 2">
    <name type="scientific">Natranaerovirga hydrolytica</name>
    <dbReference type="NCBI Taxonomy" id="680378"/>
    <lineage>
        <taxon>Bacteria</taxon>
        <taxon>Bacillati</taxon>
        <taxon>Bacillota</taxon>
        <taxon>Clostridia</taxon>
        <taxon>Lachnospirales</taxon>
        <taxon>Natranaerovirgaceae</taxon>
        <taxon>Natranaerovirga</taxon>
    </lineage>
</organism>
<sequence length="327" mass="37781">MILENMQQKINTILGGNYSAQIYFVLRDETYFKIKLVDIENQKTIPAIKTMFSDYLINQIVENEDLSLCELSTADERSNAIYCYDYDEYPEELGLFRNFDIKAAVRGDKFSFENDNLSKLHGYIIYLGSMEDGMVLFKKHYPISLIKRDAFLLGAIKSEKRFKKIDGDDIIRLNGSVQLMRLEDKIFVIDLKVLEQNFGFEKLIRQAADHTIQSIHEIGLIEDIQILRDAAEDISFSRKLSKVKNSSPILKLNISKEQIILFTKNTSVLSGKFKYSPDGNTIRLDTKKSKEAFLKLLNDSFLHSELTKLYYDARAKDNITESTQLEE</sequence>
<dbReference type="InterPro" id="IPR048119">
    <property type="entry name" value="KwaB"/>
</dbReference>
<gene>
    <name evidence="1" type="ORF">EDC19_2541</name>
</gene>
<dbReference type="RefSeq" id="WP_132283203.1">
    <property type="nucleotide sequence ID" value="NZ_SMGQ01000016.1"/>
</dbReference>
<dbReference type="InterPro" id="IPR032359">
    <property type="entry name" value="KwaB-like"/>
</dbReference>
<protein>
    <submittedName>
        <fullName evidence="1">Uncharacterized protein DUF4868</fullName>
    </submittedName>
</protein>
<dbReference type="AlphaFoldDB" id="A0A4R1M9U3"/>
<proteinExistence type="predicted"/>
<dbReference type="Proteomes" id="UP000294545">
    <property type="component" value="Unassembled WGS sequence"/>
</dbReference>
<evidence type="ECO:0000313" key="1">
    <source>
        <dbReference type="EMBL" id="TCK89126.1"/>
    </source>
</evidence>